<evidence type="ECO:0000313" key="2">
    <source>
        <dbReference type="Proteomes" id="UP000553632"/>
    </source>
</evidence>
<accession>A0A7J6REE1</accession>
<proteinExistence type="predicted"/>
<dbReference type="EMBL" id="JABANO010026174">
    <property type="protein sequence ID" value="KAF4718993.1"/>
    <property type="molecule type" value="Genomic_DNA"/>
</dbReference>
<evidence type="ECO:0000313" key="1">
    <source>
        <dbReference type="EMBL" id="KAF4718993.1"/>
    </source>
</evidence>
<feature type="non-terminal residue" evidence="1">
    <location>
        <position position="581"/>
    </location>
</feature>
<keyword evidence="2" id="KW-1185">Reference proteome</keyword>
<organism evidence="1 2">
    <name type="scientific">Perkinsus olseni</name>
    <name type="common">Perkinsus atlanticus</name>
    <dbReference type="NCBI Taxonomy" id="32597"/>
    <lineage>
        <taxon>Eukaryota</taxon>
        <taxon>Sar</taxon>
        <taxon>Alveolata</taxon>
        <taxon>Perkinsozoa</taxon>
        <taxon>Perkinsea</taxon>
        <taxon>Perkinsida</taxon>
        <taxon>Perkinsidae</taxon>
        <taxon>Perkinsus</taxon>
    </lineage>
</organism>
<dbReference type="Proteomes" id="UP000553632">
    <property type="component" value="Unassembled WGS sequence"/>
</dbReference>
<sequence>EIQWANGALWRHVEEVGACSCDPLLTYSLADHPLRSLGKGCSARCSGRSGMTRRVRIPRRCSNTACDVDLDRSIDVLITEEGWGLSSANWIVRGNSLSSYRLLMDAFRTAHDRLPLFGDQDALIWHLTMGTATDLTHSGGGRSSFHPRARVIPQGTINAYDALNAHYMACEAFDGPSGHLLVTFPGCRDYRACNPLFAVAHSYSLGTLVYDRDNWAHVRVLEPGERAVEMFERGEDDASITVMNRQKPPAPLKEEGMCPVSYPIHAVNQCAGVVIDHLRMKPSPPDDVNPVTAKEAVEWAVALLRAAGLVEVDIAHFRCLRDSSAASATAAAARGEDILRSACRLAAGGGSPQDYLSGLGYPRLEQLGSFGPASDLEAMRAVLWMVFNEATGLRKRAESTWTPRLPRVIRLLLGLNPQPSKSGLTAVERPSARPSYPVGSDPLHAILQAASEVTRLDRESASIAAALMRVDYRSPATMPSEKAVKILNPKIAGSLEQFGEEISKLVHLAACEVKFCDWLRSTTVYRAEGTAPPAVVVQDGRGEQLLRTLEEEADSLLEDCMCILSSPPFGLHLHKAGVYEP</sequence>
<name>A0A7J6REE1_PEROL</name>
<reference evidence="1 2" key="1">
    <citation type="submission" date="2020-04" db="EMBL/GenBank/DDBJ databases">
        <title>Perkinsus olseni comparative genomics.</title>
        <authorList>
            <person name="Bogema D.R."/>
        </authorList>
    </citation>
    <scope>NUCLEOTIDE SEQUENCE [LARGE SCALE GENOMIC DNA]</scope>
    <source>
        <strain evidence="1 2">ATCC PRA-207</strain>
    </source>
</reference>
<comment type="caution">
    <text evidence="1">The sequence shown here is derived from an EMBL/GenBank/DDBJ whole genome shotgun (WGS) entry which is preliminary data.</text>
</comment>
<gene>
    <name evidence="1" type="ORF">FOZ63_004570</name>
</gene>
<protein>
    <submittedName>
        <fullName evidence="1">Uncharacterized protein</fullName>
    </submittedName>
</protein>
<dbReference type="AlphaFoldDB" id="A0A7J6REE1"/>